<dbReference type="GO" id="GO:0003677">
    <property type="term" value="F:DNA binding"/>
    <property type="evidence" value="ECO:0007669"/>
    <property type="project" value="InterPro"/>
</dbReference>
<dbReference type="GO" id="GO:0015074">
    <property type="term" value="P:DNA integration"/>
    <property type="evidence" value="ECO:0007669"/>
    <property type="project" value="InterPro"/>
</dbReference>
<dbReference type="SUPFAM" id="SSF56349">
    <property type="entry name" value="DNA breaking-rejoining enzymes"/>
    <property type="match status" value="1"/>
</dbReference>
<dbReference type="AlphaFoldDB" id="A0A1G7MGB5"/>
<keyword evidence="3" id="KW-1185">Reference proteome</keyword>
<dbReference type="STRING" id="1550231.SAMN05660662_2669"/>
<reference evidence="3" key="1">
    <citation type="submission" date="2016-10" db="EMBL/GenBank/DDBJ databases">
        <authorList>
            <person name="Varghese N."/>
            <person name="Submissions S."/>
        </authorList>
    </citation>
    <scope>NUCLEOTIDE SEQUENCE [LARGE SCALE GENOMIC DNA]</scope>
    <source>
        <strain evidence="3">DSM 44268</strain>
    </source>
</reference>
<dbReference type="InterPro" id="IPR011010">
    <property type="entry name" value="DNA_brk_join_enz"/>
</dbReference>
<sequence>MARRITGLPNGQHLAVLDPAGKLDDELARAVAHWHTAGTHTDGSLARLLENTAAFTRRLNAQGVASYTGVSPAHAAAFLSAHTRHGAVPELATRHARRTALRTLFRTLRALGLHDSDPTLDLVLPPRGQLAARPLTDDEVGLCRASAQMGAGARSQMRAVAWALGEATALSSEVTMVRIRDLDDPHQPSAVLLPGTRDLDDRPGVLSAWGRRVLHRRVATLLENGATRDTLLCYSGSEPPGGSKAQAAACNALRNVLAAAGLGAEPDVRPASLRHWAGRRLHDRGARIEQVARVLGHRSLDITAAHIGLDWRGTR</sequence>
<evidence type="ECO:0000313" key="2">
    <source>
        <dbReference type="EMBL" id="SDF60179.1"/>
    </source>
</evidence>
<protein>
    <submittedName>
        <fullName evidence="2">Integrase/recombinase XerC</fullName>
    </submittedName>
</protein>
<name>A0A1G7MGB5_9ACTN</name>
<proteinExistence type="predicted"/>
<dbReference type="Gene3D" id="1.10.443.10">
    <property type="entry name" value="Intergrase catalytic core"/>
    <property type="match status" value="1"/>
</dbReference>
<organism evidence="2 3">
    <name type="scientific">Blastococcus aurantiacus</name>
    <dbReference type="NCBI Taxonomy" id="1550231"/>
    <lineage>
        <taxon>Bacteria</taxon>
        <taxon>Bacillati</taxon>
        <taxon>Actinomycetota</taxon>
        <taxon>Actinomycetes</taxon>
        <taxon>Geodermatophilales</taxon>
        <taxon>Geodermatophilaceae</taxon>
        <taxon>Blastococcus</taxon>
    </lineage>
</organism>
<gene>
    <name evidence="2" type="ORF">SAMN05660662_2669</name>
</gene>
<dbReference type="Proteomes" id="UP000199406">
    <property type="component" value="Unassembled WGS sequence"/>
</dbReference>
<keyword evidence="1" id="KW-0233">DNA recombination</keyword>
<dbReference type="InterPro" id="IPR013762">
    <property type="entry name" value="Integrase-like_cat_sf"/>
</dbReference>
<dbReference type="GO" id="GO:0006310">
    <property type="term" value="P:DNA recombination"/>
    <property type="evidence" value="ECO:0007669"/>
    <property type="project" value="UniProtKB-KW"/>
</dbReference>
<dbReference type="CDD" id="cd00397">
    <property type="entry name" value="DNA_BRE_C"/>
    <property type="match status" value="1"/>
</dbReference>
<accession>A0A1G7MGB5</accession>
<evidence type="ECO:0000256" key="1">
    <source>
        <dbReference type="ARBA" id="ARBA00023172"/>
    </source>
</evidence>
<dbReference type="EMBL" id="FNBT01000005">
    <property type="protein sequence ID" value="SDF60179.1"/>
    <property type="molecule type" value="Genomic_DNA"/>
</dbReference>
<dbReference type="RefSeq" id="WP_176946366.1">
    <property type="nucleotide sequence ID" value="NZ_FNBT01000005.1"/>
</dbReference>
<evidence type="ECO:0000313" key="3">
    <source>
        <dbReference type="Proteomes" id="UP000199406"/>
    </source>
</evidence>